<protein>
    <submittedName>
        <fullName evidence="3">EamA-like transporter family protein</fullName>
    </submittedName>
</protein>
<organism evidence="3 4">
    <name type="scientific">Reinekea marinisedimentorum</name>
    <dbReference type="NCBI Taxonomy" id="230495"/>
    <lineage>
        <taxon>Bacteria</taxon>
        <taxon>Pseudomonadati</taxon>
        <taxon>Pseudomonadota</taxon>
        <taxon>Gammaproteobacteria</taxon>
        <taxon>Oceanospirillales</taxon>
        <taxon>Saccharospirillaceae</taxon>
        <taxon>Reinekea</taxon>
    </lineage>
</organism>
<sequence length="296" mass="31634">MHTTKLHKQNLIGSLWMIAAMGGFALEDSFVKVTTKTLPIGEVLVLFGLGGALIYAAILLLHRRPLYIPDVLSRPMLLRMGFEVTGRLFYVLAIALIPLSVTTVILQATPLVVVAGAVVVFGERVGWRRWVAIVVGLIGVMVILQPGAEGFSWLSLFAIVGMLGFAGRDLASRVAPATVGTYLLGFYGFLSIVVAGLIHSVWAATPPVLPNAEASLALLCGILFGVLAYSCLMKAMKTGEVSAVTPFRYVRLLFGMALGVLVFGEAISLNMLVGSALILTSGLFIMWRKGNTVTAR</sequence>
<dbReference type="Proteomes" id="UP000295793">
    <property type="component" value="Unassembled WGS sequence"/>
</dbReference>
<feature type="transmembrane region" description="Helical" evidence="1">
    <location>
        <begin position="127"/>
        <end position="144"/>
    </location>
</feature>
<dbReference type="Gene3D" id="1.10.3730.20">
    <property type="match status" value="2"/>
</dbReference>
<feature type="transmembrane region" description="Helical" evidence="1">
    <location>
        <begin position="88"/>
        <end position="120"/>
    </location>
</feature>
<feature type="transmembrane region" description="Helical" evidence="1">
    <location>
        <begin position="214"/>
        <end position="232"/>
    </location>
</feature>
<reference evidence="3 4" key="1">
    <citation type="submission" date="2019-03" db="EMBL/GenBank/DDBJ databases">
        <title>Genomic Encyclopedia of Archaeal and Bacterial Type Strains, Phase II (KMG-II): from individual species to whole genera.</title>
        <authorList>
            <person name="Goeker M."/>
        </authorList>
    </citation>
    <scope>NUCLEOTIDE SEQUENCE [LARGE SCALE GENOMIC DNA]</scope>
    <source>
        <strain evidence="3 4">DSM 15388</strain>
    </source>
</reference>
<dbReference type="AlphaFoldDB" id="A0A4R3I9L4"/>
<evidence type="ECO:0000313" key="3">
    <source>
        <dbReference type="EMBL" id="TCS40995.1"/>
    </source>
</evidence>
<accession>A0A4R3I9L4</accession>
<dbReference type="GO" id="GO:0016020">
    <property type="term" value="C:membrane"/>
    <property type="evidence" value="ECO:0007669"/>
    <property type="project" value="InterPro"/>
</dbReference>
<keyword evidence="1" id="KW-1133">Transmembrane helix</keyword>
<dbReference type="PANTHER" id="PTHR22911:SF135">
    <property type="entry name" value="BLR4310 PROTEIN"/>
    <property type="match status" value="1"/>
</dbReference>
<proteinExistence type="predicted"/>
<dbReference type="InterPro" id="IPR000620">
    <property type="entry name" value="EamA_dom"/>
</dbReference>
<evidence type="ECO:0000256" key="1">
    <source>
        <dbReference type="SAM" id="Phobius"/>
    </source>
</evidence>
<feature type="transmembrane region" description="Helical" evidence="1">
    <location>
        <begin position="43"/>
        <end position="62"/>
    </location>
</feature>
<dbReference type="Pfam" id="PF00892">
    <property type="entry name" value="EamA"/>
    <property type="match status" value="2"/>
</dbReference>
<dbReference type="EMBL" id="SLZR01000007">
    <property type="protein sequence ID" value="TCS40995.1"/>
    <property type="molecule type" value="Genomic_DNA"/>
</dbReference>
<dbReference type="InterPro" id="IPR037185">
    <property type="entry name" value="EmrE-like"/>
</dbReference>
<feature type="domain" description="EamA" evidence="2">
    <location>
        <begin position="155"/>
        <end position="286"/>
    </location>
</feature>
<keyword evidence="1" id="KW-0812">Transmembrane</keyword>
<keyword evidence="1" id="KW-0472">Membrane</keyword>
<feature type="transmembrane region" description="Helical" evidence="1">
    <location>
        <begin position="12"/>
        <end position="31"/>
    </location>
</feature>
<evidence type="ECO:0000259" key="2">
    <source>
        <dbReference type="Pfam" id="PF00892"/>
    </source>
</evidence>
<evidence type="ECO:0000313" key="4">
    <source>
        <dbReference type="Proteomes" id="UP000295793"/>
    </source>
</evidence>
<comment type="caution">
    <text evidence="3">The sequence shown here is derived from an EMBL/GenBank/DDBJ whole genome shotgun (WGS) entry which is preliminary data.</text>
</comment>
<keyword evidence="4" id="KW-1185">Reference proteome</keyword>
<feature type="transmembrane region" description="Helical" evidence="1">
    <location>
        <begin position="179"/>
        <end position="202"/>
    </location>
</feature>
<dbReference type="SUPFAM" id="SSF103481">
    <property type="entry name" value="Multidrug resistance efflux transporter EmrE"/>
    <property type="match status" value="2"/>
</dbReference>
<gene>
    <name evidence="3" type="ORF">BCF53_1078</name>
</gene>
<feature type="transmembrane region" description="Helical" evidence="1">
    <location>
        <begin position="150"/>
        <end position="167"/>
    </location>
</feature>
<dbReference type="RefSeq" id="WP_243645807.1">
    <property type="nucleotide sequence ID" value="NZ_SLZR01000007.1"/>
</dbReference>
<feature type="domain" description="EamA" evidence="2">
    <location>
        <begin position="12"/>
        <end position="144"/>
    </location>
</feature>
<name>A0A4R3I9L4_9GAMM</name>
<feature type="transmembrane region" description="Helical" evidence="1">
    <location>
        <begin position="244"/>
        <end position="263"/>
    </location>
</feature>
<dbReference type="PANTHER" id="PTHR22911">
    <property type="entry name" value="ACYL-MALONYL CONDENSING ENZYME-RELATED"/>
    <property type="match status" value="1"/>
</dbReference>